<protein>
    <recommendedName>
        <fullName evidence="7">Cytochrome c domain-containing protein</fullName>
    </recommendedName>
</protein>
<dbReference type="AlphaFoldDB" id="I8HWH1"/>
<evidence type="ECO:0000259" key="7">
    <source>
        <dbReference type="PROSITE" id="PS51007"/>
    </source>
</evidence>
<dbReference type="InterPro" id="IPR050597">
    <property type="entry name" value="Cytochrome_c_Oxidase_Subunit"/>
</dbReference>
<keyword evidence="5 6" id="KW-0408">Iron</keyword>
<evidence type="ECO:0000256" key="3">
    <source>
        <dbReference type="ARBA" id="ARBA00022723"/>
    </source>
</evidence>
<evidence type="ECO:0000256" key="4">
    <source>
        <dbReference type="ARBA" id="ARBA00022982"/>
    </source>
</evidence>
<keyword evidence="9" id="KW-1185">Reference proteome</keyword>
<evidence type="ECO:0000256" key="2">
    <source>
        <dbReference type="ARBA" id="ARBA00022617"/>
    </source>
</evidence>
<dbReference type="InterPro" id="IPR036909">
    <property type="entry name" value="Cyt_c-like_dom_sf"/>
</dbReference>
<keyword evidence="4" id="KW-0249">Electron transport</keyword>
<dbReference type="GO" id="GO:0020037">
    <property type="term" value="F:heme binding"/>
    <property type="evidence" value="ECO:0007669"/>
    <property type="project" value="InterPro"/>
</dbReference>
<keyword evidence="3 6" id="KW-0479">Metal-binding</keyword>
<accession>I8HWH1</accession>
<dbReference type="OrthoDB" id="9773456at2"/>
<evidence type="ECO:0000256" key="5">
    <source>
        <dbReference type="ARBA" id="ARBA00023004"/>
    </source>
</evidence>
<dbReference type="STRING" id="1172194.WQQ_41160"/>
<dbReference type="EMBL" id="AKGD01000004">
    <property type="protein sequence ID" value="EIT67681.1"/>
    <property type="molecule type" value="Genomic_DNA"/>
</dbReference>
<name>I8HWH1_9GAMM</name>
<reference evidence="8 9" key="1">
    <citation type="journal article" date="2012" name="J. Bacteriol.">
        <title>Genome Sequence of n-Alkane-Degrading Hydrocarboniphaga effusa Strain AP103T (ATCC BAA-332T).</title>
        <authorList>
            <person name="Chang H.K."/>
            <person name="Zylstra G.J."/>
            <person name="Chae J.C."/>
        </authorList>
    </citation>
    <scope>NUCLEOTIDE SEQUENCE [LARGE SCALE GENOMIC DNA]</scope>
    <source>
        <strain evidence="8 9">AP103</strain>
    </source>
</reference>
<evidence type="ECO:0000313" key="9">
    <source>
        <dbReference type="Proteomes" id="UP000003704"/>
    </source>
</evidence>
<dbReference type="Pfam" id="PF00034">
    <property type="entry name" value="Cytochrom_C"/>
    <property type="match status" value="1"/>
</dbReference>
<gene>
    <name evidence="8" type="ORF">WQQ_41160</name>
</gene>
<feature type="domain" description="Cytochrome c" evidence="7">
    <location>
        <begin position="276"/>
        <end position="366"/>
    </location>
</feature>
<dbReference type="GO" id="GO:0046872">
    <property type="term" value="F:metal ion binding"/>
    <property type="evidence" value="ECO:0007669"/>
    <property type="project" value="UniProtKB-KW"/>
</dbReference>
<keyword evidence="2 6" id="KW-0349">Heme</keyword>
<comment type="caution">
    <text evidence="8">The sequence shown here is derived from an EMBL/GenBank/DDBJ whole genome shotgun (WGS) entry which is preliminary data.</text>
</comment>
<dbReference type="PROSITE" id="PS51007">
    <property type="entry name" value="CYTC"/>
    <property type="match status" value="3"/>
</dbReference>
<proteinExistence type="predicted"/>
<dbReference type="RefSeq" id="WP_007187051.1">
    <property type="nucleotide sequence ID" value="NZ_AKGD01000004.1"/>
</dbReference>
<feature type="domain" description="Cytochrome c" evidence="7">
    <location>
        <begin position="184"/>
        <end position="265"/>
    </location>
</feature>
<dbReference type="PANTHER" id="PTHR33751:SF9">
    <property type="entry name" value="CYTOCHROME C4"/>
    <property type="match status" value="1"/>
</dbReference>
<dbReference type="SUPFAM" id="SSF46626">
    <property type="entry name" value="Cytochrome c"/>
    <property type="match status" value="3"/>
</dbReference>
<evidence type="ECO:0000256" key="6">
    <source>
        <dbReference type="PROSITE-ProRule" id="PRU00433"/>
    </source>
</evidence>
<dbReference type="InterPro" id="IPR009056">
    <property type="entry name" value="Cyt_c-like_dom"/>
</dbReference>
<sequence>MRRLLLWLAEKPWQRLGLLAIAALFPAGALALLIAASGLVPIAASDGHWRITDWFLHYTMQRSVALRAPAEQPPAATRQRLLRGAGAYELSCVLCHGAPGRPQAPFSLAMTPPTPSLAWKVGEWSDQQLFWIVHKGVKYTAMPAWPAASREDEVWDMVSFLRELGTMSSERYEELVFGSPQQRTPVAAPEDLRDTVDVCARCHGEHGNGRDGAFPRLAGQQRAYLLESLRAYASGRRQGGAMQSALAGLSDGTLRQLADHYAALPATSVDHDIGDGDVQRGSRIADEGLRDRRVPACGSCHEPNRPRSARIPTLSGQPAEYLAQQLRLFKQQRRGGSDHAHLMQPVASGLEDADIDAVAAYYASRQP</sequence>
<organism evidence="8 9">
    <name type="scientific">Hydrocarboniphaga effusa AP103</name>
    <dbReference type="NCBI Taxonomy" id="1172194"/>
    <lineage>
        <taxon>Bacteria</taxon>
        <taxon>Pseudomonadati</taxon>
        <taxon>Pseudomonadota</taxon>
        <taxon>Gammaproteobacteria</taxon>
        <taxon>Nevskiales</taxon>
        <taxon>Nevskiaceae</taxon>
        <taxon>Hydrocarboniphaga</taxon>
    </lineage>
</organism>
<evidence type="ECO:0000256" key="1">
    <source>
        <dbReference type="ARBA" id="ARBA00022448"/>
    </source>
</evidence>
<dbReference type="Pfam" id="PF13442">
    <property type="entry name" value="Cytochrome_CBB3"/>
    <property type="match status" value="1"/>
</dbReference>
<evidence type="ECO:0000313" key="8">
    <source>
        <dbReference type="EMBL" id="EIT67681.1"/>
    </source>
</evidence>
<feature type="domain" description="Cytochrome c" evidence="7">
    <location>
        <begin position="79"/>
        <end position="165"/>
    </location>
</feature>
<dbReference type="Gene3D" id="1.10.760.10">
    <property type="entry name" value="Cytochrome c-like domain"/>
    <property type="match status" value="3"/>
</dbReference>
<keyword evidence="1" id="KW-0813">Transport</keyword>
<dbReference type="Proteomes" id="UP000003704">
    <property type="component" value="Unassembled WGS sequence"/>
</dbReference>
<dbReference type="PANTHER" id="PTHR33751">
    <property type="entry name" value="CBB3-TYPE CYTOCHROME C OXIDASE SUBUNIT FIXP"/>
    <property type="match status" value="1"/>
</dbReference>
<dbReference type="GO" id="GO:0009055">
    <property type="term" value="F:electron transfer activity"/>
    <property type="evidence" value="ECO:0007669"/>
    <property type="project" value="InterPro"/>
</dbReference>